<reference evidence="1 2" key="1">
    <citation type="journal article" date="2018" name="Sci. Rep.">
        <title>Genomic signatures of local adaptation to the degree of environmental predictability in rotifers.</title>
        <authorList>
            <person name="Franch-Gras L."/>
            <person name="Hahn C."/>
            <person name="Garcia-Roger E.M."/>
            <person name="Carmona M.J."/>
            <person name="Serra M."/>
            <person name="Gomez A."/>
        </authorList>
    </citation>
    <scope>NUCLEOTIDE SEQUENCE [LARGE SCALE GENOMIC DNA]</scope>
    <source>
        <strain evidence="1">HYR1</strain>
    </source>
</reference>
<organism evidence="1 2">
    <name type="scientific">Brachionus plicatilis</name>
    <name type="common">Marine rotifer</name>
    <name type="synonym">Brachionus muelleri</name>
    <dbReference type="NCBI Taxonomy" id="10195"/>
    <lineage>
        <taxon>Eukaryota</taxon>
        <taxon>Metazoa</taxon>
        <taxon>Spiralia</taxon>
        <taxon>Gnathifera</taxon>
        <taxon>Rotifera</taxon>
        <taxon>Eurotatoria</taxon>
        <taxon>Monogononta</taxon>
        <taxon>Pseudotrocha</taxon>
        <taxon>Ploima</taxon>
        <taxon>Brachionidae</taxon>
        <taxon>Brachionus</taxon>
    </lineage>
</organism>
<dbReference type="Proteomes" id="UP000276133">
    <property type="component" value="Unassembled WGS sequence"/>
</dbReference>
<comment type="caution">
    <text evidence="1">The sequence shown here is derived from an EMBL/GenBank/DDBJ whole genome shotgun (WGS) entry which is preliminary data.</text>
</comment>
<sequence>MFKIPTYDELENKEKEQDEKRSEFKQNLFQKRKLIKLNDTRDNFNPEKEEQSEKLVSKCLICFYEMMKTIL</sequence>
<gene>
    <name evidence="1" type="ORF">BpHYR1_003220</name>
</gene>
<name>A0A3M7RX33_BRAPC</name>
<accession>A0A3M7RX33</accession>
<evidence type="ECO:0000313" key="1">
    <source>
        <dbReference type="EMBL" id="RNA28121.1"/>
    </source>
</evidence>
<protein>
    <submittedName>
        <fullName evidence="1">Uncharacterized protein</fullName>
    </submittedName>
</protein>
<proteinExistence type="predicted"/>
<keyword evidence="2" id="KW-1185">Reference proteome</keyword>
<dbReference type="EMBL" id="REGN01002432">
    <property type="protein sequence ID" value="RNA28121.1"/>
    <property type="molecule type" value="Genomic_DNA"/>
</dbReference>
<evidence type="ECO:0000313" key="2">
    <source>
        <dbReference type="Proteomes" id="UP000276133"/>
    </source>
</evidence>
<dbReference type="AlphaFoldDB" id="A0A3M7RX33"/>